<organism evidence="1">
    <name type="scientific">uncultured marine virus</name>
    <dbReference type="NCBI Taxonomy" id="186617"/>
    <lineage>
        <taxon>Viruses</taxon>
        <taxon>environmental samples</taxon>
    </lineage>
</organism>
<evidence type="ECO:0000313" key="1">
    <source>
        <dbReference type="EMBL" id="AKH48771.1"/>
    </source>
</evidence>
<sequence length="84" mass="10054">MPYHRVHPVVSPTFKEPRKLRLHISLCCKHCLFTHRLIYPFFSKRILSSVYIFQLITHSFIGVSDLLSDLIRTSDFLWTSRFRC</sequence>
<protein>
    <submittedName>
        <fullName evidence="1">Uncharacterized protein</fullName>
    </submittedName>
</protein>
<reference evidence="1" key="1">
    <citation type="journal article" date="2015" name="Front. Microbiol.">
        <title>Combining genomic sequencing methods to explore viral diversity and reveal potential virus-host interactions.</title>
        <authorList>
            <person name="Chow C.E."/>
            <person name="Winget D.M."/>
            <person name="White R.A.III."/>
            <person name="Hallam S.J."/>
            <person name="Suttle C.A."/>
        </authorList>
    </citation>
    <scope>NUCLEOTIDE SEQUENCE</scope>
    <source>
        <strain evidence="1">Oxic3_3</strain>
    </source>
</reference>
<dbReference type="EMBL" id="KR029609">
    <property type="protein sequence ID" value="AKH48771.1"/>
    <property type="molecule type" value="Genomic_DNA"/>
</dbReference>
<name>A0A0F7LC77_9VIRU</name>
<accession>A0A0F7LC77</accession>
<proteinExistence type="predicted"/>
<reference evidence="1" key="2">
    <citation type="submission" date="2015-03" db="EMBL/GenBank/DDBJ databases">
        <authorList>
            <person name="Chow C.-E.T."/>
            <person name="Winget D.M."/>
            <person name="White R.A.III."/>
            <person name="Hallam S.J."/>
            <person name="Suttle C.A."/>
        </authorList>
    </citation>
    <scope>NUCLEOTIDE SEQUENCE</scope>
    <source>
        <strain evidence="1">Oxic3_3</strain>
    </source>
</reference>